<organism evidence="2 3">
    <name type="scientific">Candidatus Uhrbacteria bacterium GW2011_GWD2_52_7</name>
    <dbReference type="NCBI Taxonomy" id="1618989"/>
    <lineage>
        <taxon>Bacteria</taxon>
        <taxon>Candidatus Uhriibacteriota</taxon>
    </lineage>
</organism>
<proteinExistence type="predicted"/>
<keyword evidence="1" id="KW-1133">Transmembrane helix</keyword>
<dbReference type="Proteomes" id="UP000034846">
    <property type="component" value="Unassembled WGS sequence"/>
</dbReference>
<feature type="transmembrane region" description="Helical" evidence="1">
    <location>
        <begin position="29"/>
        <end position="48"/>
    </location>
</feature>
<reference evidence="2 3" key="1">
    <citation type="journal article" date="2015" name="Nature">
        <title>rRNA introns, odd ribosomes, and small enigmatic genomes across a large radiation of phyla.</title>
        <authorList>
            <person name="Brown C.T."/>
            <person name="Hug L.A."/>
            <person name="Thomas B.C."/>
            <person name="Sharon I."/>
            <person name="Castelle C.J."/>
            <person name="Singh A."/>
            <person name="Wilkins M.J."/>
            <person name="Williams K.H."/>
            <person name="Banfield J.F."/>
        </authorList>
    </citation>
    <scope>NUCLEOTIDE SEQUENCE [LARGE SCALE GENOMIC DNA]</scope>
</reference>
<name>A0A0G1XIW6_9BACT</name>
<dbReference type="EMBL" id="LCRD01000001">
    <property type="protein sequence ID" value="KKW30901.1"/>
    <property type="molecule type" value="Genomic_DNA"/>
</dbReference>
<keyword evidence="1" id="KW-0472">Membrane</keyword>
<protein>
    <submittedName>
        <fullName evidence="2">Uncharacterized protein</fullName>
    </submittedName>
</protein>
<evidence type="ECO:0000256" key="1">
    <source>
        <dbReference type="SAM" id="Phobius"/>
    </source>
</evidence>
<comment type="caution">
    <text evidence="2">The sequence shown here is derived from an EMBL/GenBank/DDBJ whole genome shotgun (WGS) entry which is preliminary data.</text>
</comment>
<accession>A0A0G1XIW6</accession>
<dbReference type="AlphaFoldDB" id="A0A0G1XIW6"/>
<evidence type="ECO:0000313" key="3">
    <source>
        <dbReference type="Proteomes" id="UP000034846"/>
    </source>
</evidence>
<sequence length="54" mass="6140">MYFIVVLLLLLAVGFALFGYRHHEHEFVFMAWCFVLAAFGSGMILLFATEALNV</sequence>
<evidence type="ECO:0000313" key="2">
    <source>
        <dbReference type="EMBL" id="KKW30901.1"/>
    </source>
</evidence>
<keyword evidence="1" id="KW-0812">Transmembrane</keyword>
<gene>
    <name evidence="2" type="ORF">UY72_C0001G0013</name>
</gene>